<gene>
    <name evidence="1" type="primary">F15K9.18</name>
</gene>
<name>Q9ZVS3_ARATH</name>
<organism evidence="1">
    <name type="scientific">Arabidopsis thaliana</name>
    <name type="common">Mouse-ear cress</name>
    <dbReference type="NCBI Taxonomy" id="3702"/>
    <lineage>
        <taxon>Eukaryota</taxon>
        <taxon>Viridiplantae</taxon>
        <taxon>Streptophyta</taxon>
        <taxon>Embryophyta</taxon>
        <taxon>Tracheophyta</taxon>
        <taxon>Spermatophyta</taxon>
        <taxon>Magnoliopsida</taxon>
        <taxon>eudicotyledons</taxon>
        <taxon>Gunneridae</taxon>
        <taxon>Pentapetalae</taxon>
        <taxon>rosids</taxon>
        <taxon>malvids</taxon>
        <taxon>Brassicales</taxon>
        <taxon>Brassicaceae</taxon>
        <taxon>Camelineae</taxon>
        <taxon>Arabidopsis</taxon>
    </lineage>
</organism>
<reference key="1">
    <citation type="journal article" date="2000" name="Nature">
        <title>Sequence and analysis of chromosome 1 of the plant Arabidopsis thaliana.</title>
        <authorList>
            <person name="Theologis A."/>
            <person name="Ecker J.R."/>
            <person name="Palm C.J."/>
            <person name="Federspiel N.A."/>
            <person name="Kaul S."/>
            <person name="White O."/>
            <person name="Alonso J."/>
            <person name="Altafi H."/>
            <person name="Araujo R."/>
            <person name="Bowman C.L."/>
            <person name="Brooks S.Y."/>
            <person name="Buehler E."/>
            <person name="Chan A."/>
            <person name="Chao Q."/>
            <person name="Chen H."/>
            <person name="Cheuk R.F."/>
            <person name="Chin C.W."/>
            <person name="Chung M.K."/>
            <person name="Conn L."/>
            <person name="Conway A.B."/>
            <person name="Conway A.R."/>
            <person name="Creasy T.H."/>
            <person name="Dewar K."/>
            <person name="Dunn P."/>
            <person name="Etgu P."/>
            <person name="Feldblyum T.V."/>
            <person name="Feng J."/>
            <person name="Fong B."/>
            <person name="Fujii C.Y."/>
            <person name="Gill J.E."/>
            <person name="Goldsmith A.D."/>
            <person name="Haas B."/>
            <person name="Hansen N.F."/>
            <person name="Hughes B."/>
            <person name="Huizar L."/>
            <person name="Hunter J.L."/>
            <person name="Jenkins J."/>
            <person name="Johnson-Hopson C."/>
            <person name="Khan S."/>
            <person name="Khaykin E."/>
            <person name="Kim C.J."/>
            <person name="Koo H.L."/>
            <person name="Kremenetskaia I."/>
            <person name="Kurtz D.B."/>
            <person name="Kwan A."/>
            <person name="Lam B."/>
            <person name="Langin-Hooper S."/>
            <person name="Lee A."/>
            <person name="Lee J.M."/>
            <person name="Lenz C.A."/>
            <person name="Li J.H."/>
            <person name="Li Y."/>
            <person name="Lin X."/>
            <person name="Liu S.X."/>
            <person name="Liu Z.A."/>
            <person name="Luros J.S."/>
            <person name="Maiti R."/>
            <person name="Marziali A."/>
            <person name="Militscher J."/>
            <person name="Miranda M."/>
            <person name="Nguyen M."/>
            <person name="Nierman W.C."/>
            <person name="Osborne B.I."/>
            <person name="Pai G."/>
            <person name="Peterson J."/>
            <person name="Pham P.K."/>
            <person name="Rizzo M."/>
            <person name="Rooney T."/>
            <person name="Rowley D."/>
            <person name="Sakano H."/>
            <person name="Salzberg S.L."/>
            <person name="Schwartz J.R."/>
            <person name="Shinn P."/>
            <person name="Southwick A.M."/>
            <person name="Sun H."/>
            <person name="Tallon L.J."/>
            <person name="Tambunga G."/>
            <person name="Toriumi M.J."/>
            <person name="Town C.D."/>
            <person name="Utterback T."/>
            <person name="Van Aken S."/>
            <person name="Vaysberg M."/>
            <person name="Vysotskaia V.S."/>
            <person name="Walker M."/>
            <person name="Wu D."/>
            <person name="Yu G."/>
            <person name="Fraser C.M."/>
            <person name="Venter J.C."/>
            <person name="Davis R.W."/>
        </authorList>
    </citation>
    <scope>NUCLEOTIDE SEQUENCE [LARGE SCALE GENOMIC DNA]</scope>
    <source>
        <strain>cv. Columbia</strain>
    </source>
</reference>
<proteinExistence type="predicted"/>
<evidence type="ECO:0000313" key="1">
    <source>
        <dbReference type="EMBL" id="AAC72126.1"/>
    </source>
</evidence>
<sequence length="91" mass="10600">MANATHKASCELHIRKVFEDVDPFKHTQNASKEVENYELDHIDFISSYEDSVVSHIHERCNIRGYHKDVYHNVVDCGFALLAFTRQVNHID</sequence>
<reference evidence="1" key="2">
    <citation type="submission" date="2001-09" db="EMBL/GenBank/DDBJ databases">
        <title>Arabidopsis thaliana chromosome 1 BAC F15K9 sequence.</title>
        <authorList>
            <person name="Vysotskaia V.S."/>
            <person name="Schwartz J.R."/>
            <person name="Toriumi M."/>
            <person name="Yu G."/>
            <person name="Li J."/>
            <person name="Liu S."/>
            <person name="Kremenetskaia I."/>
            <person name="Luros J."/>
            <person name="Araujo R."/>
            <person name="Buehler E."/>
            <person name="Conway A.B."/>
            <person name="Dewer K."/>
            <person name="Feng J."/>
            <person name="Kim C."/>
            <person name="Li Y."/>
            <person name="Shinn P."/>
            <person name="Sun H."/>
            <person name="Davis R.W."/>
            <person name="Ecker J.R."/>
            <person name="Federspiel N.A."/>
            <person name="Theologis A."/>
        </authorList>
    </citation>
    <scope>NUCLEOTIDE SEQUENCE</scope>
</reference>
<dbReference type="AlphaFoldDB" id="Q9ZVS3"/>
<dbReference type="EMBL" id="AC005278">
    <property type="protein sequence ID" value="AAC72126.1"/>
    <property type="molecule type" value="Genomic_DNA"/>
</dbReference>
<protein>
    <submittedName>
        <fullName evidence="1">F15K9.18</fullName>
    </submittedName>
</protein>
<dbReference type="PIR" id="E86163">
    <property type="entry name" value="E86163"/>
</dbReference>
<accession>Q9ZVS3</accession>